<reference evidence="1 2" key="1">
    <citation type="journal article" date="2022" name="J Glob Antimicrob Resist">
        <title>First complete genome of a multidrug resistant strain of the novel human pathogen Kalamiella piersonii (GABEKP28) identified in human saliva.</title>
        <authorList>
            <person name="McDonagh F."/>
            <person name="Singh N.K."/>
            <person name="Venkateswaran K."/>
            <person name="Lonappan A.M."/>
            <person name="Hallahan B."/>
            <person name="Tuohy A."/>
            <person name="Burke L."/>
            <person name="Kovarova A."/>
            <person name="Miliotis G."/>
        </authorList>
    </citation>
    <scope>NUCLEOTIDE SEQUENCE [LARGE SCALE GENOMIC DNA]</scope>
    <source>
        <strain evidence="1 2">GABEKP28</strain>
    </source>
</reference>
<dbReference type="Gene3D" id="3.10.450.50">
    <property type="match status" value="1"/>
</dbReference>
<dbReference type="KEGG" id="kpie:N5580_10425"/>
<organism evidence="1 2">
    <name type="scientific">Pantoea piersonii</name>
    <dbReference type="NCBI Taxonomy" id="2364647"/>
    <lineage>
        <taxon>Bacteria</taxon>
        <taxon>Pseudomonadati</taxon>
        <taxon>Pseudomonadota</taxon>
        <taxon>Gammaproteobacteria</taxon>
        <taxon>Enterobacterales</taxon>
        <taxon>Erwiniaceae</taxon>
        <taxon>Pantoea</taxon>
    </lineage>
</organism>
<dbReference type="InterPro" id="IPR032710">
    <property type="entry name" value="NTF2-like_dom_sf"/>
</dbReference>
<sequence>MEKPGEIVINALQEVVGNPAYDERKIKNYFSSIYQQIVDGHKLEYADFLSHMKTLKLATSRIIINIKSIAAEGDTVFTHHFVKVENSQDGNSEFEVFACFTLSAGKIIRCEELTRMLSGKPVDQDLASRIEVPLPARGRQSKMI</sequence>
<dbReference type="AlphaFoldDB" id="A0AAJ5QEG5"/>
<name>A0AAJ5QEG5_9GAMM</name>
<proteinExistence type="predicted"/>
<evidence type="ECO:0000313" key="2">
    <source>
        <dbReference type="Proteomes" id="UP001211544"/>
    </source>
</evidence>
<dbReference type="EMBL" id="CP104758">
    <property type="protein sequence ID" value="WBG89532.1"/>
    <property type="molecule type" value="Genomic_DNA"/>
</dbReference>
<dbReference type="SUPFAM" id="SSF54427">
    <property type="entry name" value="NTF2-like"/>
    <property type="match status" value="1"/>
</dbReference>
<protein>
    <submittedName>
        <fullName evidence="1">Nuclear transport factor 2 family protein</fullName>
    </submittedName>
</protein>
<gene>
    <name evidence="1" type="ORF">N5580_10425</name>
</gene>
<dbReference type="RefSeq" id="WP_269949142.1">
    <property type="nucleotide sequence ID" value="NZ_CP104758.1"/>
</dbReference>
<evidence type="ECO:0000313" key="1">
    <source>
        <dbReference type="EMBL" id="WBG89532.1"/>
    </source>
</evidence>
<accession>A0AAJ5QEG5</accession>
<dbReference type="Proteomes" id="UP001211544">
    <property type="component" value="Chromosome"/>
</dbReference>
<keyword evidence="2" id="KW-1185">Reference proteome</keyword>